<dbReference type="PANTHER" id="PTHR36928">
    <property type="entry name" value="PHOSPHATASE YCDX-RELATED"/>
    <property type="match status" value="1"/>
</dbReference>
<evidence type="ECO:0000313" key="2">
    <source>
        <dbReference type="EMBL" id="SEH65469.1"/>
    </source>
</evidence>
<dbReference type="InterPro" id="IPR016195">
    <property type="entry name" value="Pol/histidinol_Pase-like"/>
</dbReference>
<dbReference type="Proteomes" id="UP000199135">
    <property type="component" value="Unassembled WGS sequence"/>
</dbReference>
<sequence length="270" mass="30415">MLRIACDVHTHTLYSRHAYSTIEENVRAAREASLELLGSTDHFSRMVYAPRGTAGDERFDVRDYQYFLNYLCWPRTWREVSLVRGCEADIVDLDGHLFGWDVSVPEAINGYVYDKPQNLKERVFRESDYVIASVHDESICDGASVEHATQMYLNALKDPKVLILGHVIRSGVNFELDPVLDAVRESGKLVEINESTLADYPELVPAVKDLARRCAQKGVMVSTGSDSHISATIGRFERTRALLEEVDFPQELVATSSAETFLKAMRRAIA</sequence>
<gene>
    <name evidence="2" type="ORF">SAMN05216447_11033</name>
</gene>
<accession>A0A1H6JZM6</accession>
<protein>
    <submittedName>
        <fullName evidence="2">Hydrolase</fullName>
    </submittedName>
</protein>
<dbReference type="InterPro" id="IPR004013">
    <property type="entry name" value="PHP_dom"/>
</dbReference>
<dbReference type="PANTHER" id="PTHR36928:SF1">
    <property type="entry name" value="PHOSPHATASE YCDX-RELATED"/>
    <property type="match status" value="1"/>
</dbReference>
<dbReference type="RefSeq" id="WP_078687394.1">
    <property type="nucleotide sequence ID" value="NZ_FNWT01000010.1"/>
</dbReference>
<evidence type="ECO:0000313" key="3">
    <source>
        <dbReference type="Proteomes" id="UP000199135"/>
    </source>
</evidence>
<feature type="domain" description="Polymerase/histidinol phosphatase N-terminal" evidence="1">
    <location>
        <begin position="6"/>
        <end position="92"/>
    </location>
</feature>
<dbReference type="Pfam" id="PF02811">
    <property type="entry name" value="PHP"/>
    <property type="match status" value="1"/>
</dbReference>
<dbReference type="Gene3D" id="3.20.20.140">
    <property type="entry name" value="Metal-dependent hydrolases"/>
    <property type="match status" value="1"/>
</dbReference>
<keyword evidence="2" id="KW-0378">Hydrolase</keyword>
<comment type="caution">
    <text evidence="2">The sequence shown here is derived from an EMBL/GenBank/DDBJ whole genome shotgun (WGS) entry which is preliminary data.</text>
</comment>
<keyword evidence="3" id="KW-1185">Reference proteome</keyword>
<dbReference type="EMBL" id="FNWT01000010">
    <property type="protein sequence ID" value="SEH65469.1"/>
    <property type="molecule type" value="Genomic_DNA"/>
</dbReference>
<name>A0A1H6JZM6_9ACTN</name>
<evidence type="ECO:0000259" key="1">
    <source>
        <dbReference type="SMART" id="SM00481"/>
    </source>
</evidence>
<dbReference type="InterPro" id="IPR003141">
    <property type="entry name" value="Pol/His_phosphatase_N"/>
</dbReference>
<reference evidence="2 3" key="1">
    <citation type="submission" date="2016-10" db="EMBL/GenBank/DDBJ databases">
        <authorList>
            <person name="Varghese N."/>
            <person name="Submissions S."/>
        </authorList>
    </citation>
    <scope>NUCLEOTIDE SEQUENCE [LARGE SCALE GENOMIC DNA]</scope>
    <source>
        <strain evidence="2 3">WCP15</strain>
    </source>
</reference>
<dbReference type="SUPFAM" id="SSF89550">
    <property type="entry name" value="PHP domain-like"/>
    <property type="match status" value="1"/>
</dbReference>
<dbReference type="GO" id="GO:0016787">
    <property type="term" value="F:hydrolase activity"/>
    <property type="evidence" value="ECO:0007669"/>
    <property type="project" value="UniProtKB-KW"/>
</dbReference>
<organism evidence="2 3">
    <name type="scientific">Parafannyhessea umbonata</name>
    <dbReference type="NCBI Taxonomy" id="604330"/>
    <lineage>
        <taxon>Bacteria</taxon>
        <taxon>Bacillati</taxon>
        <taxon>Actinomycetota</taxon>
        <taxon>Coriobacteriia</taxon>
        <taxon>Coriobacteriales</taxon>
        <taxon>Atopobiaceae</taxon>
        <taxon>Parafannyhessea</taxon>
    </lineage>
</organism>
<dbReference type="InterPro" id="IPR050243">
    <property type="entry name" value="PHP_phosphatase"/>
</dbReference>
<proteinExistence type="predicted"/>
<dbReference type="SMART" id="SM00481">
    <property type="entry name" value="POLIIIAc"/>
    <property type="match status" value="1"/>
</dbReference>